<feature type="domain" description="SAC" evidence="5">
    <location>
        <begin position="179"/>
        <end position="538"/>
    </location>
</feature>
<reference evidence="6" key="1">
    <citation type="submission" date="2015-04" db="EMBL/GenBank/DDBJ databases">
        <title>The genome sequence of the plant pathogenic Rhizarian Plasmodiophora brassicae reveals insights in its biotrophic life cycle and the origin of chitin synthesis.</title>
        <authorList>
            <person name="Schwelm A."/>
            <person name="Fogelqvist J."/>
            <person name="Knaust A."/>
            <person name="Julke S."/>
            <person name="Lilja T."/>
            <person name="Dhandapani V."/>
            <person name="Bonilla-Rosso G."/>
            <person name="Karlsson M."/>
            <person name="Shevchenko A."/>
            <person name="Choi S.R."/>
            <person name="Kim H.G."/>
            <person name="Park J.Y."/>
            <person name="Lim Y.P."/>
            <person name="Ludwig-Muller J."/>
            <person name="Dixelius C."/>
        </authorList>
    </citation>
    <scope>NUCLEOTIDE SEQUENCE</scope>
    <source>
        <tissue evidence="6">Potato root galls</tissue>
    </source>
</reference>
<feature type="region of interest" description="Disordered" evidence="4">
    <location>
        <begin position="729"/>
        <end position="754"/>
    </location>
</feature>
<feature type="compositionally biased region" description="Polar residues" evidence="4">
    <location>
        <begin position="732"/>
        <end position="753"/>
    </location>
</feature>
<dbReference type="PROSITE" id="PS50275">
    <property type="entry name" value="SAC"/>
    <property type="match status" value="1"/>
</dbReference>
<keyword evidence="3" id="KW-0472">Membrane</keyword>
<evidence type="ECO:0000256" key="4">
    <source>
        <dbReference type="SAM" id="MobiDB-lite"/>
    </source>
</evidence>
<dbReference type="EMBL" id="HACM01011666">
    <property type="protein sequence ID" value="CRZ12108.1"/>
    <property type="molecule type" value="Transcribed_RNA"/>
</dbReference>
<sequence>TSFINNDRFSGVLSAVPFRSKYIKMNPGETYSGCVDHSSIYRRFTVYENKKHQVIVGSLSEPDRFRVLSVKRSSPQPPISENSQVLDISMVRKLTASISANSPDDPLVVRCRADALLGLVPILGHSYLLFITKSQKLGQIAGHQIFSVSDTCLLPMGNAVFQAEAAANKDHMRIRHLFRSVELTGGDFFFSYSYDITRSLQFNSERARSVCSIHQYDDNYTWNFFLAQSMLDILPSASDWIVPLVHGFFAQIDGLLISGRPINVTLMARRSRQFAGTRYNRRGLSKGGYVANHVVTELIVGQRHRQRLHDNRRFTSYSSLVLLRGSIPLFWCQDDPFSPRPEIKITKKEPLFQTTETHFNLLAAEFGLPITCLSLIKKKETIAQETVIGPVFEEAIDLLSGKALFNDNGLSLECFDLLQIRDSQLNVVNEMSMLLDYIESRITFFSIADIEHLYRTPQTQLCPDSKQSGVVRVNCIDCLDRTNIAQFCIAKSTVIRQLFAIGAIDNPKAKLNDYPELDKVLRNLFVRHGDQIAQQYAGSGAMHKDTLKTEKGPEPSTFEIVGNALTAVKRYYSNAVTDVEKQYAIGVFLGDFIGETEKVPPWVTQSIMTSSDCERKYRPLAERWLAVFTLTRYPSAARRLLFNENYNLDDLTSFPELPEKSELTEVKSPDLKPHIPFVEVDDEVSGQTAEQGWLYISSPTTTIEQSKSTSYEKSATPLKNPWANIKKRESRTFNSTDASASGQNPKNQTSFRNDIQEDSYQRYVDFEDFRPDISSTDQEWHDQIEMRLTRMEQEAFHALK</sequence>
<evidence type="ECO:0000256" key="1">
    <source>
        <dbReference type="ARBA" id="ARBA00004308"/>
    </source>
</evidence>
<proteinExistence type="predicted"/>
<dbReference type="GO" id="GO:0012505">
    <property type="term" value="C:endomembrane system"/>
    <property type="evidence" value="ECO:0007669"/>
    <property type="project" value="UniProtKB-SubCell"/>
</dbReference>
<organism evidence="6">
    <name type="scientific">Spongospora subterranea</name>
    <dbReference type="NCBI Taxonomy" id="70186"/>
    <lineage>
        <taxon>Eukaryota</taxon>
        <taxon>Sar</taxon>
        <taxon>Rhizaria</taxon>
        <taxon>Endomyxa</taxon>
        <taxon>Phytomyxea</taxon>
        <taxon>Plasmodiophorida</taxon>
        <taxon>Plasmodiophoridae</taxon>
        <taxon>Spongospora</taxon>
    </lineage>
</organism>
<dbReference type="InterPro" id="IPR002013">
    <property type="entry name" value="SAC_dom"/>
</dbReference>
<dbReference type="GO" id="GO:0043813">
    <property type="term" value="F:phosphatidylinositol-3,5-bisphosphate 5-phosphatase activity"/>
    <property type="evidence" value="ECO:0007669"/>
    <property type="project" value="InterPro"/>
</dbReference>
<protein>
    <recommendedName>
        <fullName evidence="5">SAC domain-containing protein</fullName>
    </recommendedName>
</protein>
<dbReference type="PANTHER" id="PTHR45738">
    <property type="entry name" value="POLYPHOSPHOINOSITIDE PHOSPHATASE"/>
    <property type="match status" value="1"/>
</dbReference>
<evidence type="ECO:0000256" key="3">
    <source>
        <dbReference type="ARBA" id="ARBA00023136"/>
    </source>
</evidence>
<comment type="subcellular location">
    <subcellularLocation>
        <location evidence="1">Endomembrane system</location>
    </subcellularLocation>
</comment>
<keyword evidence="2" id="KW-0378">Hydrolase</keyword>
<evidence type="ECO:0000259" key="5">
    <source>
        <dbReference type="PROSITE" id="PS50275"/>
    </source>
</evidence>
<name>A0A0H5RDL7_9EUKA</name>
<feature type="non-terminal residue" evidence="6">
    <location>
        <position position="1"/>
    </location>
</feature>
<dbReference type="GO" id="GO:0046856">
    <property type="term" value="P:phosphatidylinositol dephosphorylation"/>
    <property type="evidence" value="ECO:0007669"/>
    <property type="project" value="InterPro"/>
</dbReference>
<dbReference type="Pfam" id="PF02383">
    <property type="entry name" value="Syja_N"/>
    <property type="match status" value="1"/>
</dbReference>
<dbReference type="InterPro" id="IPR043573">
    <property type="entry name" value="Fig4-like"/>
</dbReference>
<dbReference type="PANTHER" id="PTHR45738:SF5">
    <property type="entry name" value="POLYPHOSPHOINOSITIDE PHOSPHATASE"/>
    <property type="match status" value="1"/>
</dbReference>
<evidence type="ECO:0000313" key="6">
    <source>
        <dbReference type="EMBL" id="CRZ12108.1"/>
    </source>
</evidence>
<dbReference type="AlphaFoldDB" id="A0A0H5RDL7"/>
<evidence type="ECO:0000256" key="2">
    <source>
        <dbReference type="ARBA" id="ARBA00022801"/>
    </source>
</evidence>
<accession>A0A0H5RDL7</accession>